<evidence type="ECO:0000313" key="2">
    <source>
        <dbReference type="EMBL" id="ACY74434.1"/>
    </source>
</evidence>
<dbReference type="PANTHER" id="PTHR10900:SF77">
    <property type="entry name" value="FI19380P1"/>
    <property type="match status" value="1"/>
</dbReference>
<dbReference type="Gene3D" id="2.30.180.10">
    <property type="entry name" value="FAS1 domain"/>
    <property type="match status" value="2"/>
</dbReference>
<evidence type="ECO:0000259" key="1">
    <source>
        <dbReference type="PROSITE" id="PS50213"/>
    </source>
</evidence>
<organism evidence="2">
    <name type="scientific">Carukia barnesi</name>
    <name type="common">Irukandji jellyfish</name>
    <dbReference type="NCBI Taxonomy" id="168717"/>
    <lineage>
        <taxon>Eukaryota</taxon>
        <taxon>Metazoa</taxon>
        <taxon>Cnidaria</taxon>
        <taxon>Cubozoa</taxon>
        <taxon>Carybdeida</taxon>
        <taxon>Carukiidae</taxon>
        <taxon>Carukia</taxon>
    </lineage>
</organism>
<dbReference type="GO" id="GO:0050839">
    <property type="term" value="F:cell adhesion molecule binding"/>
    <property type="evidence" value="ECO:0007669"/>
    <property type="project" value="TreeGrafter"/>
</dbReference>
<proteinExistence type="evidence at transcript level"/>
<dbReference type="GO" id="GO:0007155">
    <property type="term" value="P:cell adhesion"/>
    <property type="evidence" value="ECO:0007669"/>
    <property type="project" value="TreeGrafter"/>
</dbReference>
<feature type="non-terminal residue" evidence="2">
    <location>
        <position position="1"/>
    </location>
</feature>
<dbReference type="FunFam" id="2.30.180.10:FF:000032">
    <property type="entry name" value="Fasciclin domain-containing protein, putative"/>
    <property type="match status" value="2"/>
</dbReference>
<dbReference type="SUPFAM" id="SSF82153">
    <property type="entry name" value="FAS1 domain"/>
    <property type="match status" value="2"/>
</dbReference>
<reference evidence="2" key="1">
    <citation type="thesis" date="2009" institute="James Cook University">
        <title>Molecular aspects of Carukia barnesi and Malo kingi cDNA expression libraries and screening by antibody probes.</title>
        <authorList>
            <person name="Avila-Soria G."/>
        </authorList>
    </citation>
    <scope>NUCLEOTIDE SEQUENCE</scope>
    <source>
        <tissue evidence="2">Whole jellyfish</tissue>
    </source>
</reference>
<dbReference type="InterPro" id="IPR000782">
    <property type="entry name" value="FAS1_domain"/>
</dbReference>
<dbReference type="EMBL" id="EU878242">
    <property type="protein sequence ID" value="ACY74434.1"/>
    <property type="molecule type" value="mRNA"/>
</dbReference>
<feature type="domain" description="FAS1" evidence="1">
    <location>
        <begin position="12"/>
        <end position="146"/>
    </location>
</feature>
<accession>D1FNY7</accession>
<protein>
    <submittedName>
        <fullName evidence="2">Putative cell adhesion protein</fullName>
    </submittedName>
</protein>
<dbReference type="GO" id="GO:0031012">
    <property type="term" value="C:extracellular matrix"/>
    <property type="evidence" value="ECO:0007669"/>
    <property type="project" value="TreeGrafter"/>
</dbReference>
<dbReference type="GO" id="GO:0030198">
    <property type="term" value="P:extracellular matrix organization"/>
    <property type="evidence" value="ECO:0007669"/>
    <property type="project" value="TreeGrafter"/>
</dbReference>
<dbReference type="Pfam" id="PF02469">
    <property type="entry name" value="Fasciclin"/>
    <property type="match status" value="2"/>
</dbReference>
<name>D1FNY7_CARBN</name>
<sequence length="297" mass="32815">LHIIDEVLIPNSALPLLQVASRANASEIVKLMKSAGLHSALTGKKDFTLFAPSDEAISRLPAGLRNSLSNPKVLKNILLYHLIEGRRGIDSFENEELLDTLATNKSVRANMYNYGRVITMQGGRILPFKFDLKACNGIVHVVNKVLLPPKGTIADIIEANSDFSTFSSLLDKAGLKELLRKRPSLTVFAPVNQAFFRVSKAKIQRLLEDDYKLQTFLKYHIFQGTLFSPGLWDGCNPYSLNGEAVSVKVTDSEIKINDALVKKADVSANNGVIHIVDGVLQTHAKYIGRFFPLLPFV</sequence>
<dbReference type="SMART" id="SM00554">
    <property type="entry name" value="FAS1"/>
    <property type="match status" value="2"/>
</dbReference>
<dbReference type="InterPro" id="IPR036378">
    <property type="entry name" value="FAS1_dom_sf"/>
</dbReference>
<dbReference type="AlphaFoldDB" id="D1FNY7"/>
<dbReference type="PANTHER" id="PTHR10900">
    <property type="entry name" value="PERIOSTIN-RELATED"/>
    <property type="match status" value="1"/>
</dbReference>
<dbReference type="InterPro" id="IPR050904">
    <property type="entry name" value="Adhesion/Biosynth-related"/>
</dbReference>
<dbReference type="PROSITE" id="PS50213">
    <property type="entry name" value="FAS1"/>
    <property type="match status" value="2"/>
</dbReference>
<feature type="domain" description="FAS1" evidence="1">
    <location>
        <begin position="150"/>
        <end position="280"/>
    </location>
</feature>
<dbReference type="GO" id="GO:0005615">
    <property type="term" value="C:extracellular space"/>
    <property type="evidence" value="ECO:0007669"/>
    <property type="project" value="TreeGrafter"/>
</dbReference>